<gene>
    <name evidence="1" type="ORF">V8G54_021528</name>
</gene>
<proteinExistence type="predicted"/>
<name>A0AAQ3NG09_VIGMU</name>
<sequence length="149" mass="16747">MMIREHDIKDSLGLSGNAVVLQEDRGNPIIRAALHLDEGSIPEDGVHDFGISWEEAVMKRIEDNQRKMVEMNKELRTLATMVEGGTCGVDVYGEADDGEEDNGQANDGHVDDEANEEAQCFETNNYTDACGCFEEERRTLRTFRMLHLL</sequence>
<evidence type="ECO:0000313" key="2">
    <source>
        <dbReference type="Proteomes" id="UP001374535"/>
    </source>
</evidence>
<keyword evidence="2" id="KW-1185">Reference proteome</keyword>
<reference evidence="1 2" key="1">
    <citation type="journal article" date="2023" name="Life. Sci Alliance">
        <title>Evolutionary insights into 3D genome organization and epigenetic landscape of Vigna mungo.</title>
        <authorList>
            <person name="Junaid A."/>
            <person name="Singh B."/>
            <person name="Bhatia S."/>
        </authorList>
    </citation>
    <scope>NUCLEOTIDE SEQUENCE [LARGE SCALE GENOMIC DNA]</scope>
    <source>
        <strain evidence="1">Urdbean</strain>
    </source>
</reference>
<accession>A0AAQ3NG09</accession>
<protein>
    <submittedName>
        <fullName evidence="1">Uncharacterized protein</fullName>
    </submittedName>
</protein>
<dbReference type="Proteomes" id="UP001374535">
    <property type="component" value="Chromosome 6"/>
</dbReference>
<dbReference type="EMBL" id="CP144695">
    <property type="protein sequence ID" value="WVZ08182.1"/>
    <property type="molecule type" value="Genomic_DNA"/>
</dbReference>
<evidence type="ECO:0000313" key="1">
    <source>
        <dbReference type="EMBL" id="WVZ08182.1"/>
    </source>
</evidence>
<dbReference type="AlphaFoldDB" id="A0AAQ3NG09"/>
<organism evidence="1 2">
    <name type="scientific">Vigna mungo</name>
    <name type="common">Black gram</name>
    <name type="synonym">Phaseolus mungo</name>
    <dbReference type="NCBI Taxonomy" id="3915"/>
    <lineage>
        <taxon>Eukaryota</taxon>
        <taxon>Viridiplantae</taxon>
        <taxon>Streptophyta</taxon>
        <taxon>Embryophyta</taxon>
        <taxon>Tracheophyta</taxon>
        <taxon>Spermatophyta</taxon>
        <taxon>Magnoliopsida</taxon>
        <taxon>eudicotyledons</taxon>
        <taxon>Gunneridae</taxon>
        <taxon>Pentapetalae</taxon>
        <taxon>rosids</taxon>
        <taxon>fabids</taxon>
        <taxon>Fabales</taxon>
        <taxon>Fabaceae</taxon>
        <taxon>Papilionoideae</taxon>
        <taxon>50 kb inversion clade</taxon>
        <taxon>NPAAA clade</taxon>
        <taxon>indigoferoid/millettioid clade</taxon>
        <taxon>Phaseoleae</taxon>
        <taxon>Vigna</taxon>
    </lineage>
</organism>